<dbReference type="Proteomes" id="UP000644548">
    <property type="component" value="Unassembled WGS sequence"/>
</dbReference>
<reference evidence="3" key="1">
    <citation type="journal article" date="2019" name="Int. J. Syst. Evol. Microbiol.">
        <title>The Global Catalogue of Microorganisms (GCM) 10K type strain sequencing project: providing services to taxonomists for standard genome sequencing and annotation.</title>
        <authorList>
            <consortium name="The Broad Institute Genomics Platform"/>
            <consortium name="The Broad Institute Genome Sequencing Center for Infectious Disease"/>
            <person name="Wu L."/>
            <person name="Ma J."/>
        </authorList>
    </citation>
    <scope>NUCLEOTIDE SEQUENCE [LARGE SCALE GENOMIC DNA]</scope>
    <source>
        <strain evidence="3">JCM 31405</strain>
    </source>
</reference>
<organism evidence="2 3">
    <name type="scientific">Deinococcus sedimenti</name>
    <dbReference type="NCBI Taxonomy" id="1867090"/>
    <lineage>
        <taxon>Bacteria</taxon>
        <taxon>Thermotogati</taxon>
        <taxon>Deinococcota</taxon>
        <taxon>Deinococci</taxon>
        <taxon>Deinococcales</taxon>
        <taxon>Deinococcaceae</taxon>
        <taxon>Deinococcus</taxon>
    </lineage>
</organism>
<feature type="transmembrane region" description="Helical" evidence="1">
    <location>
        <begin position="44"/>
        <end position="61"/>
    </location>
</feature>
<keyword evidence="1" id="KW-0812">Transmembrane</keyword>
<evidence type="ECO:0000313" key="3">
    <source>
        <dbReference type="Proteomes" id="UP000644548"/>
    </source>
</evidence>
<keyword evidence="1" id="KW-0472">Membrane</keyword>
<sequence>MTIQDRQRSPAPAARQTGRWLWTLLGVQFALTIAPTGAPPTAPIVALLFMVPLIWLTANLTRWMVSVEAAEQPAARTQALRVWRWVLLVLNVGGVLYALLAASEAPGERLGTGLNSLGVLAAAWWFSPVQTAAETNTPAPAALRRWTWAVRAAQLGTVLLPALTPVSPTELVRNVLVGGLLAGMLEVTLRFVTCHAR</sequence>
<name>A0ABQ2S1Z3_9DEIO</name>
<evidence type="ECO:0000256" key="1">
    <source>
        <dbReference type="SAM" id="Phobius"/>
    </source>
</evidence>
<proteinExistence type="predicted"/>
<comment type="caution">
    <text evidence="2">The sequence shown here is derived from an EMBL/GenBank/DDBJ whole genome shotgun (WGS) entry which is preliminary data.</text>
</comment>
<dbReference type="RefSeq" id="WP_189072670.1">
    <property type="nucleotide sequence ID" value="NZ_BMQN01000002.1"/>
</dbReference>
<feature type="transmembrane region" description="Helical" evidence="1">
    <location>
        <begin position="82"/>
        <end position="100"/>
    </location>
</feature>
<protein>
    <submittedName>
        <fullName evidence="2">Uncharacterized protein</fullName>
    </submittedName>
</protein>
<gene>
    <name evidence="2" type="ORF">GCM10008960_16620</name>
</gene>
<evidence type="ECO:0000313" key="2">
    <source>
        <dbReference type="EMBL" id="GGR90182.1"/>
    </source>
</evidence>
<keyword evidence="3" id="KW-1185">Reference proteome</keyword>
<feature type="transmembrane region" description="Helical" evidence="1">
    <location>
        <begin position="20"/>
        <end position="38"/>
    </location>
</feature>
<keyword evidence="1" id="KW-1133">Transmembrane helix</keyword>
<accession>A0ABQ2S1Z3</accession>
<dbReference type="EMBL" id="BMQN01000002">
    <property type="protein sequence ID" value="GGR90182.1"/>
    <property type="molecule type" value="Genomic_DNA"/>
</dbReference>